<dbReference type="PANTHER" id="PTHR30401:SF0">
    <property type="entry name" value="TRNA 2-SELENOURIDINE SYNTHASE"/>
    <property type="match status" value="1"/>
</dbReference>
<dbReference type="Gene3D" id="3.40.250.10">
    <property type="entry name" value="Rhodanese-like domain"/>
    <property type="match status" value="1"/>
</dbReference>
<evidence type="ECO:0000259" key="2">
    <source>
        <dbReference type="PROSITE" id="PS50206"/>
    </source>
</evidence>
<name>A0ABR9S5Q3_9BURK</name>
<keyword evidence="1" id="KW-0711">Selenium</keyword>
<dbReference type="EMBL" id="JADDIV010000003">
    <property type="protein sequence ID" value="MBE7368389.1"/>
    <property type="molecule type" value="Genomic_DNA"/>
</dbReference>
<dbReference type="InterPro" id="IPR001763">
    <property type="entry name" value="Rhodanese-like_dom"/>
</dbReference>
<accession>A0ABR9S5Q3</accession>
<comment type="caution">
    <text evidence="3">The sequence shown here is derived from an EMBL/GenBank/DDBJ whole genome shotgun (WGS) entry which is preliminary data.</text>
</comment>
<evidence type="ECO:0000256" key="1">
    <source>
        <dbReference type="ARBA" id="ARBA00023266"/>
    </source>
</evidence>
<dbReference type="InterPro" id="IPR058840">
    <property type="entry name" value="AAA_SelU"/>
</dbReference>
<dbReference type="Pfam" id="PF26341">
    <property type="entry name" value="AAA_SelU"/>
    <property type="match status" value="1"/>
</dbReference>
<dbReference type="NCBIfam" id="NF008750">
    <property type="entry name" value="PRK11784.1-2"/>
    <property type="match status" value="1"/>
</dbReference>
<dbReference type="PROSITE" id="PS50206">
    <property type="entry name" value="RHODANESE_3"/>
    <property type="match status" value="1"/>
</dbReference>
<dbReference type="NCBIfam" id="TIGR03167">
    <property type="entry name" value="tRNA_sel_U_synt"/>
    <property type="match status" value="1"/>
</dbReference>
<sequence length="352" mass="38847">MSVRPIAAADAIARLAEFDAVVDARSEGEFAEDHLPAAVNWPSLNDAERHEVGTTYKQVNPFEARKRGAALVAANIARHIEREVMDKPKGWKPLVYCWRGGQRSGSLSLVLGQIGFQVHVIEGGYKAFRGALLEQLPVLARSLQYRVVCGPTGSGKTRLLQALEAAGAQVLDLEGLASHRSSVLGLIPGQPQPTQKRFDTLVWEKLRGFDPARPVYVESESKKVGNVAVPEALMAAMRASPCLRLDLADDERVQLLLEDYAFFSRDTDLFCRRLDALVQLRGREQVKAWQDQVRAGAIEPVVRELLFKHYDPGYASSTLRNFKAFADARPLAPRDRTPEAMQALAREIVAAG</sequence>
<dbReference type="RefSeq" id="WP_193676983.1">
    <property type="nucleotide sequence ID" value="NZ_JADDIV010000003.1"/>
</dbReference>
<evidence type="ECO:0000313" key="4">
    <source>
        <dbReference type="Proteomes" id="UP000806285"/>
    </source>
</evidence>
<proteinExistence type="predicted"/>
<dbReference type="Proteomes" id="UP000806285">
    <property type="component" value="Unassembled WGS sequence"/>
</dbReference>
<protein>
    <submittedName>
        <fullName evidence="3">tRNA 2-selenouridine(34) synthase MnmH</fullName>
    </submittedName>
</protein>
<dbReference type="PANTHER" id="PTHR30401">
    <property type="entry name" value="TRNA 2-SELENOURIDINE SYNTHASE"/>
    <property type="match status" value="1"/>
</dbReference>
<dbReference type="SUPFAM" id="SSF52821">
    <property type="entry name" value="Rhodanese/Cell cycle control phosphatase"/>
    <property type="match status" value="1"/>
</dbReference>
<keyword evidence="4" id="KW-1185">Reference proteome</keyword>
<dbReference type="Pfam" id="PF00581">
    <property type="entry name" value="Rhodanese"/>
    <property type="match status" value="1"/>
</dbReference>
<dbReference type="InterPro" id="IPR036873">
    <property type="entry name" value="Rhodanese-like_dom_sf"/>
</dbReference>
<dbReference type="SMART" id="SM00450">
    <property type="entry name" value="RHOD"/>
    <property type="match status" value="1"/>
</dbReference>
<gene>
    <name evidence="3" type="primary">mnmH</name>
    <name evidence="3" type="ORF">IM787_12590</name>
</gene>
<evidence type="ECO:0000313" key="3">
    <source>
        <dbReference type="EMBL" id="MBE7368389.1"/>
    </source>
</evidence>
<dbReference type="NCBIfam" id="NF008752">
    <property type="entry name" value="PRK11784.1-4"/>
    <property type="match status" value="1"/>
</dbReference>
<organism evidence="3 4">
    <name type="scientific">Ramlibacter pallidus</name>
    <dbReference type="NCBI Taxonomy" id="2780087"/>
    <lineage>
        <taxon>Bacteria</taxon>
        <taxon>Pseudomonadati</taxon>
        <taxon>Pseudomonadota</taxon>
        <taxon>Betaproteobacteria</taxon>
        <taxon>Burkholderiales</taxon>
        <taxon>Comamonadaceae</taxon>
        <taxon>Ramlibacter</taxon>
    </lineage>
</organism>
<dbReference type="InterPro" id="IPR017582">
    <property type="entry name" value="SelU"/>
</dbReference>
<reference evidence="3 4" key="1">
    <citation type="submission" date="2020-10" db="EMBL/GenBank/DDBJ databases">
        <title>Ramlibacter sp. HM2 16S ribosomal RNA gene Genome sequencing and assembly.</title>
        <authorList>
            <person name="Kang M."/>
        </authorList>
    </citation>
    <scope>NUCLEOTIDE SEQUENCE [LARGE SCALE GENOMIC DNA]</scope>
    <source>
        <strain evidence="3 4">HM2</strain>
    </source>
</reference>
<feature type="domain" description="Rhodanese" evidence="2">
    <location>
        <begin position="21"/>
        <end position="137"/>
    </location>
</feature>